<evidence type="ECO:0000256" key="2">
    <source>
        <dbReference type="ARBA" id="ARBA00022516"/>
    </source>
</evidence>
<keyword evidence="6 10" id="KW-1133">Transmembrane helix</keyword>
<comment type="similarity">
    <text evidence="10">Belongs to the ELO family.</text>
</comment>
<evidence type="ECO:0000256" key="1">
    <source>
        <dbReference type="ARBA" id="ARBA00004141"/>
    </source>
</evidence>
<dbReference type="Pfam" id="PF01151">
    <property type="entry name" value="ELO"/>
    <property type="match status" value="1"/>
</dbReference>
<comment type="catalytic activity">
    <reaction evidence="10">
        <text>a very-long-chain acyl-CoA + malonyl-CoA + H(+) = a very-long-chain 3-oxoacyl-CoA + CO2 + CoA</text>
        <dbReference type="Rhea" id="RHEA:32727"/>
        <dbReference type="ChEBI" id="CHEBI:15378"/>
        <dbReference type="ChEBI" id="CHEBI:16526"/>
        <dbReference type="ChEBI" id="CHEBI:57287"/>
        <dbReference type="ChEBI" id="CHEBI:57384"/>
        <dbReference type="ChEBI" id="CHEBI:90725"/>
        <dbReference type="ChEBI" id="CHEBI:90736"/>
        <dbReference type="EC" id="2.3.1.199"/>
    </reaction>
</comment>
<reference evidence="12 13" key="1">
    <citation type="journal article" date="2017" name="PLoS Biol.">
        <title>The sea cucumber genome provides insights into morphological evolution and visceral regeneration.</title>
        <authorList>
            <person name="Zhang X."/>
            <person name="Sun L."/>
            <person name="Yuan J."/>
            <person name="Sun Y."/>
            <person name="Gao Y."/>
            <person name="Zhang L."/>
            <person name="Li S."/>
            <person name="Dai H."/>
            <person name="Hamel J.F."/>
            <person name="Liu C."/>
            <person name="Yu Y."/>
            <person name="Liu S."/>
            <person name="Lin W."/>
            <person name="Guo K."/>
            <person name="Jin S."/>
            <person name="Xu P."/>
            <person name="Storey K.B."/>
            <person name="Huan P."/>
            <person name="Zhang T."/>
            <person name="Zhou Y."/>
            <person name="Zhang J."/>
            <person name="Lin C."/>
            <person name="Li X."/>
            <person name="Xing L."/>
            <person name="Huo D."/>
            <person name="Sun M."/>
            <person name="Wang L."/>
            <person name="Mercier A."/>
            <person name="Li F."/>
            <person name="Yang H."/>
            <person name="Xiang J."/>
        </authorList>
    </citation>
    <scope>NUCLEOTIDE SEQUENCE [LARGE SCALE GENOMIC DNA]</scope>
    <source>
        <strain evidence="12">Shaxun</strain>
        <tissue evidence="12">Muscle</tissue>
    </source>
</reference>
<feature type="transmembrane region" description="Helical" evidence="10">
    <location>
        <begin position="154"/>
        <end position="174"/>
    </location>
</feature>
<accession>A0A2G8LHA4</accession>
<keyword evidence="7 10" id="KW-0443">Lipid metabolism</keyword>
<keyword evidence="8 10" id="KW-0472">Membrane</keyword>
<dbReference type="GO" id="GO:0009922">
    <property type="term" value="F:fatty acid elongase activity"/>
    <property type="evidence" value="ECO:0007669"/>
    <property type="project" value="UniProtKB-EC"/>
</dbReference>
<evidence type="ECO:0000256" key="4">
    <source>
        <dbReference type="ARBA" id="ARBA00022692"/>
    </source>
</evidence>
<evidence type="ECO:0000313" key="12">
    <source>
        <dbReference type="EMBL" id="PIK59602.1"/>
    </source>
</evidence>
<dbReference type="PANTHER" id="PTHR11157:SF69">
    <property type="entry name" value="ELONGATION OF VERY LONG CHAIN FATTY ACIDS PROTEIN 7"/>
    <property type="match status" value="1"/>
</dbReference>
<dbReference type="PANTHER" id="PTHR11157">
    <property type="entry name" value="FATTY ACID ACYL TRANSFERASE-RELATED"/>
    <property type="match status" value="1"/>
</dbReference>
<feature type="transmembrane region" description="Helical" evidence="10">
    <location>
        <begin position="63"/>
        <end position="84"/>
    </location>
</feature>
<dbReference type="GO" id="GO:0034626">
    <property type="term" value="P:fatty acid elongation, polyunsaturated fatty acid"/>
    <property type="evidence" value="ECO:0007669"/>
    <property type="project" value="TreeGrafter"/>
</dbReference>
<dbReference type="GO" id="GO:0019367">
    <property type="term" value="P:fatty acid elongation, saturated fatty acid"/>
    <property type="evidence" value="ECO:0007669"/>
    <property type="project" value="TreeGrafter"/>
</dbReference>
<protein>
    <recommendedName>
        <fullName evidence="10">Elongation of very long chain fatty acids protein</fullName>
        <ecNumber evidence="10">2.3.1.199</ecNumber>
    </recommendedName>
    <alternativeName>
        <fullName evidence="10">Very-long-chain 3-oxoacyl-CoA synthase</fullName>
    </alternativeName>
</protein>
<keyword evidence="13" id="KW-1185">Reference proteome</keyword>
<feature type="transmembrane region" description="Helical" evidence="10">
    <location>
        <begin position="186"/>
        <end position="204"/>
    </location>
</feature>
<keyword evidence="5 10" id="KW-0276">Fatty acid metabolism</keyword>
<proteinExistence type="inferred from homology"/>
<feature type="transmembrane region" description="Helical" evidence="10">
    <location>
        <begin position="91"/>
        <end position="110"/>
    </location>
</feature>
<comment type="subcellular location">
    <subcellularLocation>
        <location evidence="1">Membrane</location>
        <topology evidence="1">Multi-pass membrane protein</topology>
    </subcellularLocation>
</comment>
<dbReference type="GO" id="GO:0005789">
    <property type="term" value="C:endoplasmic reticulum membrane"/>
    <property type="evidence" value="ECO:0007669"/>
    <property type="project" value="TreeGrafter"/>
</dbReference>
<keyword evidence="9 10" id="KW-0275">Fatty acid biosynthesis</keyword>
<comment type="caution">
    <text evidence="12">The sequence shown here is derived from an EMBL/GenBank/DDBJ whole genome shotgun (WGS) entry which is preliminary data.</text>
</comment>
<evidence type="ECO:0000313" key="13">
    <source>
        <dbReference type="Proteomes" id="UP000230750"/>
    </source>
</evidence>
<dbReference type="AlphaFoldDB" id="A0A2G8LHA4"/>
<evidence type="ECO:0000256" key="7">
    <source>
        <dbReference type="ARBA" id="ARBA00023098"/>
    </source>
</evidence>
<dbReference type="PROSITE" id="PS01188">
    <property type="entry name" value="ELO"/>
    <property type="match status" value="1"/>
</dbReference>
<evidence type="ECO:0000256" key="11">
    <source>
        <dbReference type="SAM" id="MobiDB-lite"/>
    </source>
</evidence>
<name>A0A2G8LHA4_STIJA</name>
<feature type="region of interest" description="Disordered" evidence="11">
    <location>
        <begin position="211"/>
        <end position="235"/>
    </location>
</feature>
<dbReference type="GO" id="GO:0042761">
    <property type="term" value="P:very long-chain fatty acid biosynthetic process"/>
    <property type="evidence" value="ECO:0007669"/>
    <property type="project" value="TreeGrafter"/>
</dbReference>
<organism evidence="12 13">
    <name type="scientific">Stichopus japonicus</name>
    <name type="common">Sea cucumber</name>
    <dbReference type="NCBI Taxonomy" id="307972"/>
    <lineage>
        <taxon>Eukaryota</taxon>
        <taxon>Metazoa</taxon>
        <taxon>Echinodermata</taxon>
        <taxon>Eleutherozoa</taxon>
        <taxon>Echinozoa</taxon>
        <taxon>Holothuroidea</taxon>
        <taxon>Aspidochirotacea</taxon>
        <taxon>Aspidochirotida</taxon>
        <taxon>Stichopodidae</taxon>
        <taxon>Apostichopus</taxon>
    </lineage>
</organism>
<evidence type="ECO:0000256" key="8">
    <source>
        <dbReference type="ARBA" id="ARBA00023136"/>
    </source>
</evidence>
<gene>
    <name evidence="12" type="ORF">BSL78_03457</name>
</gene>
<evidence type="ECO:0000256" key="3">
    <source>
        <dbReference type="ARBA" id="ARBA00022679"/>
    </source>
</evidence>
<dbReference type="EMBL" id="MRZV01000078">
    <property type="protein sequence ID" value="PIK59602.1"/>
    <property type="molecule type" value="Genomic_DNA"/>
</dbReference>
<evidence type="ECO:0000256" key="5">
    <source>
        <dbReference type="ARBA" id="ARBA00022832"/>
    </source>
</evidence>
<dbReference type="EC" id="2.3.1.199" evidence="10"/>
<keyword evidence="2 10" id="KW-0444">Lipid biosynthesis</keyword>
<sequence>MAAVVQWWDHIIEEYSDPRVEDWPLMQTPKTGTLLVVLYLLIVWIGPKLMANREPFNLKPLLIVYNFAMVALSFYMFWEFFFILRKKNRQVSFLHVFHHALMPFSWWIGVKFVPGGFGTFHAMQNSLIHVMMYCYYGLAALGPSMQKYLWWKKYMTTMQLIQFFLVMVHCTNFFRYDCPYPKVFVYIVGSYGFIFFFLFLNFYIQAYRKSGPKSETKNGHHANGVYDKNNHKKSH</sequence>
<keyword evidence="4 10" id="KW-0812">Transmembrane</keyword>
<dbReference type="STRING" id="307972.A0A2G8LHA4"/>
<feature type="transmembrane region" description="Helical" evidence="10">
    <location>
        <begin position="33"/>
        <end position="51"/>
    </location>
</feature>
<feature type="transmembrane region" description="Helical" evidence="10">
    <location>
        <begin position="122"/>
        <end position="142"/>
    </location>
</feature>
<dbReference type="OrthoDB" id="434092at2759"/>
<evidence type="ECO:0000256" key="9">
    <source>
        <dbReference type="ARBA" id="ARBA00023160"/>
    </source>
</evidence>
<dbReference type="InterPro" id="IPR030457">
    <property type="entry name" value="ELO_CS"/>
</dbReference>
<evidence type="ECO:0000256" key="10">
    <source>
        <dbReference type="RuleBase" id="RU361115"/>
    </source>
</evidence>
<dbReference type="GO" id="GO:0030148">
    <property type="term" value="P:sphingolipid biosynthetic process"/>
    <property type="evidence" value="ECO:0007669"/>
    <property type="project" value="TreeGrafter"/>
</dbReference>
<dbReference type="GO" id="GO:0034625">
    <property type="term" value="P:fatty acid elongation, monounsaturated fatty acid"/>
    <property type="evidence" value="ECO:0007669"/>
    <property type="project" value="TreeGrafter"/>
</dbReference>
<dbReference type="InterPro" id="IPR002076">
    <property type="entry name" value="ELO_fam"/>
</dbReference>
<dbReference type="Proteomes" id="UP000230750">
    <property type="component" value="Unassembled WGS sequence"/>
</dbReference>
<evidence type="ECO:0000256" key="6">
    <source>
        <dbReference type="ARBA" id="ARBA00022989"/>
    </source>
</evidence>
<keyword evidence="3 10" id="KW-0808">Transferase</keyword>